<evidence type="ECO:0000313" key="9">
    <source>
        <dbReference type="Proteomes" id="UP001320544"/>
    </source>
</evidence>
<feature type="transmembrane region" description="Helical" evidence="6">
    <location>
        <begin position="57"/>
        <end position="77"/>
    </location>
</feature>
<gene>
    <name evidence="8" type="ORF">CE91St30_26170</name>
</gene>
<keyword evidence="4 6" id="KW-1133">Transmembrane helix</keyword>
<dbReference type="SUPFAM" id="SSF103473">
    <property type="entry name" value="MFS general substrate transporter"/>
    <property type="match status" value="1"/>
</dbReference>
<dbReference type="RefSeq" id="WP_244386510.1">
    <property type="nucleotide sequence ID" value="NZ_AP025564.1"/>
</dbReference>
<organism evidence="8 9">
    <name type="scientific">Raoultibacter timonensis</name>
    <dbReference type="NCBI Taxonomy" id="1907662"/>
    <lineage>
        <taxon>Bacteria</taxon>
        <taxon>Bacillati</taxon>
        <taxon>Actinomycetota</taxon>
        <taxon>Coriobacteriia</taxon>
        <taxon>Eggerthellales</taxon>
        <taxon>Eggerthellaceae</taxon>
        <taxon>Raoultibacter</taxon>
    </lineage>
</organism>
<evidence type="ECO:0000256" key="4">
    <source>
        <dbReference type="ARBA" id="ARBA00022989"/>
    </source>
</evidence>
<feature type="transmembrane region" description="Helical" evidence="6">
    <location>
        <begin position="174"/>
        <end position="193"/>
    </location>
</feature>
<protein>
    <submittedName>
        <fullName evidence="8">MFS transporter</fullName>
    </submittedName>
</protein>
<dbReference type="Pfam" id="PF07690">
    <property type="entry name" value="MFS_1"/>
    <property type="match status" value="1"/>
</dbReference>
<feature type="transmembrane region" description="Helical" evidence="6">
    <location>
        <begin position="263"/>
        <end position="282"/>
    </location>
</feature>
<feature type="transmembrane region" description="Helical" evidence="6">
    <location>
        <begin position="319"/>
        <end position="340"/>
    </location>
</feature>
<dbReference type="PANTHER" id="PTHR43124:SF3">
    <property type="entry name" value="CHLORAMPHENICOL EFFLUX PUMP RV0191"/>
    <property type="match status" value="1"/>
</dbReference>
<dbReference type="Proteomes" id="UP001320544">
    <property type="component" value="Chromosome"/>
</dbReference>
<feature type="transmembrane region" description="Helical" evidence="6">
    <location>
        <begin position="118"/>
        <end position="135"/>
    </location>
</feature>
<feature type="transmembrane region" description="Helical" evidence="6">
    <location>
        <begin position="352"/>
        <end position="377"/>
    </location>
</feature>
<comment type="subcellular location">
    <subcellularLocation>
        <location evidence="1">Cell membrane</location>
        <topology evidence="1">Multi-pass membrane protein</topology>
    </subcellularLocation>
</comment>
<feature type="transmembrane region" description="Helical" evidence="6">
    <location>
        <begin position="294"/>
        <end position="313"/>
    </location>
</feature>
<feature type="transmembrane region" description="Helical" evidence="6">
    <location>
        <begin position="142"/>
        <end position="162"/>
    </location>
</feature>
<feature type="transmembrane region" description="Helical" evidence="6">
    <location>
        <begin position="383"/>
        <end position="404"/>
    </location>
</feature>
<dbReference type="PANTHER" id="PTHR43124">
    <property type="entry name" value="PURINE EFFLUX PUMP PBUE"/>
    <property type="match status" value="1"/>
</dbReference>
<evidence type="ECO:0000256" key="1">
    <source>
        <dbReference type="ARBA" id="ARBA00004651"/>
    </source>
</evidence>
<dbReference type="Gene3D" id="1.20.1250.20">
    <property type="entry name" value="MFS general substrate transporter like domains"/>
    <property type="match status" value="2"/>
</dbReference>
<keyword evidence="5 6" id="KW-0472">Membrane</keyword>
<feature type="transmembrane region" description="Helical" evidence="6">
    <location>
        <begin position="224"/>
        <end position="243"/>
    </location>
</feature>
<evidence type="ECO:0000313" key="8">
    <source>
        <dbReference type="EMBL" id="BDE97284.1"/>
    </source>
</evidence>
<evidence type="ECO:0000256" key="6">
    <source>
        <dbReference type="SAM" id="Phobius"/>
    </source>
</evidence>
<feature type="domain" description="Major facilitator superfamily (MFS) profile" evidence="7">
    <location>
        <begin position="15"/>
        <end position="409"/>
    </location>
</feature>
<evidence type="ECO:0000256" key="5">
    <source>
        <dbReference type="ARBA" id="ARBA00023136"/>
    </source>
</evidence>
<dbReference type="PROSITE" id="PS50850">
    <property type="entry name" value="MFS"/>
    <property type="match status" value="1"/>
</dbReference>
<dbReference type="InterPro" id="IPR011701">
    <property type="entry name" value="MFS"/>
</dbReference>
<dbReference type="InterPro" id="IPR050189">
    <property type="entry name" value="MFS_Efflux_Transporters"/>
</dbReference>
<keyword evidence="3 6" id="KW-0812">Transmembrane</keyword>
<feature type="transmembrane region" description="Helical" evidence="6">
    <location>
        <begin position="15"/>
        <end position="37"/>
    </location>
</feature>
<evidence type="ECO:0000256" key="2">
    <source>
        <dbReference type="ARBA" id="ARBA00022475"/>
    </source>
</evidence>
<dbReference type="InterPro" id="IPR036259">
    <property type="entry name" value="MFS_trans_sf"/>
</dbReference>
<accession>A0ABN6MHS4</accession>
<reference evidence="8 9" key="1">
    <citation type="submission" date="2022-01" db="EMBL/GenBank/DDBJ databases">
        <title>Novel bile acid biosynthetic pathways are enriched in the microbiome of centenarians.</title>
        <authorList>
            <person name="Sato Y."/>
            <person name="Atarashi K."/>
            <person name="Plichta R.D."/>
            <person name="Arai Y."/>
            <person name="Sasajima S."/>
            <person name="Kearney M.S."/>
            <person name="Suda W."/>
            <person name="Takeshita K."/>
            <person name="Sasaki T."/>
            <person name="Okamoto S."/>
            <person name="Skelly N.A."/>
            <person name="Okamura Y."/>
            <person name="Vlamakis H."/>
            <person name="Li Y."/>
            <person name="Tanoue T."/>
            <person name="Takei H."/>
            <person name="Nittono H."/>
            <person name="Narushima S."/>
            <person name="Irie J."/>
            <person name="Itoh H."/>
            <person name="Moriya K."/>
            <person name="Sugiura Y."/>
            <person name="Suematsu M."/>
            <person name="Moritoki N."/>
            <person name="Shibata S."/>
            <person name="Littman R.D."/>
            <person name="Fischbach A.M."/>
            <person name="Uwamino Y."/>
            <person name="Inoue T."/>
            <person name="Honda A."/>
            <person name="Hattori M."/>
            <person name="Murai T."/>
            <person name="Xavier J.R."/>
            <person name="Hirose N."/>
            <person name="Honda K."/>
        </authorList>
    </citation>
    <scope>NUCLEOTIDE SEQUENCE [LARGE SCALE GENOMIC DNA]</scope>
    <source>
        <strain evidence="8 9">CE91-St30</strain>
    </source>
</reference>
<dbReference type="EMBL" id="AP025564">
    <property type="protein sequence ID" value="BDE97284.1"/>
    <property type="molecule type" value="Genomic_DNA"/>
</dbReference>
<proteinExistence type="predicted"/>
<name>A0ABN6MHS4_9ACTN</name>
<evidence type="ECO:0000256" key="3">
    <source>
        <dbReference type="ARBA" id="ARBA00022692"/>
    </source>
</evidence>
<keyword evidence="9" id="KW-1185">Reference proteome</keyword>
<sequence length="414" mass="44286">MEAAKKSISAYNPRVAWLALLGGVAIYFVNSAAQYKIPPIMLELNQALGLTLSESGWLMSIMSLFGLILALPAGGIIMKIGVKWTTVIAAGFQLVGSLIGTFAGGFELMLVSRALEGVALGLCNVVSFAVVTSFFPSEKRGVPNSCVTALFTVSVFMMMNVAVPLDNSFGWQGIWWFVNILSVLAVLAALFLIPGKDKEIDFDEDVEQPGVKEKVDYRKLLRTPAIWILPLVFIGFNIGYYGISTYMPTYLVEVVGADQATANFAVSWNSLVGLPAALIIGVILNKVKIPNRKYVTAITMFVLAVCYFVAFSMPTVESAAFLLIFMGFICTFVPVSLYTIGPDAIPSAAYAAIILAIVTFGQNLGMTLGPLVVGYIVDAAGNFAASAMPLAVLAAIGGFVMLFVKVKKRNASEA</sequence>
<keyword evidence="2" id="KW-1003">Cell membrane</keyword>
<evidence type="ECO:0000259" key="7">
    <source>
        <dbReference type="PROSITE" id="PS50850"/>
    </source>
</evidence>
<dbReference type="InterPro" id="IPR020846">
    <property type="entry name" value="MFS_dom"/>
</dbReference>
<feature type="transmembrane region" description="Helical" evidence="6">
    <location>
        <begin position="84"/>
        <end position="106"/>
    </location>
</feature>